<dbReference type="InterPro" id="IPR014036">
    <property type="entry name" value="DeoR-like_C"/>
</dbReference>
<name>A0A9D1IDA8_9FIRM</name>
<evidence type="ECO:0000313" key="3">
    <source>
        <dbReference type="Proteomes" id="UP000824072"/>
    </source>
</evidence>
<organism evidence="2 3">
    <name type="scientific">Candidatus Pullichristensenella excrementigallinarum</name>
    <dbReference type="NCBI Taxonomy" id="2840907"/>
    <lineage>
        <taxon>Bacteria</taxon>
        <taxon>Bacillati</taxon>
        <taxon>Bacillota</taxon>
        <taxon>Clostridia</taxon>
        <taxon>Candidatus Pullichristensenella</taxon>
    </lineage>
</organism>
<gene>
    <name evidence="2" type="ORF">IAB02_09795</name>
</gene>
<dbReference type="InterPro" id="IPR037171">
    <property type="entry name" value="NagB/RpiA_transferase-like"/>
</dbReference>
<dbReference type="Proteomes" id="UP000824072">
    <property type="component" value="Unassembled WGS sequence"/>
</dbReference>
<dbReference type="Pfam" id="PF00455">
    <property type="entry name" value="DeoRC"/>
    <property type="match status" value="1"/>
</dbReference>
<reference evidence="2" key="2">
    <citation type="journal article" date="2021" name="PeerJ">
        <title>Extensive microbial diversity within the chicken gut microbiome revealed by metagenomics and culture.</title>
        <authorList>
            <person name="Gilroy R."/>
            <person name="Ravi A."/>
            <person name="Getino M."/>
            <person name="Pursley I."/>
            <person name="Horton D.L."/>
            <person name="Alikhan N.F."/>
            <person name="Baker D."/>
            <person name="Gharbi K."/>
            <person name="Hall N."/>
            <person name="Watson M."/>
            <person name="Adriaenssens E.M."/>
            <person name="Foster-Nyarko E."/>
            <person name="Jarju S."/>
            <person name="Secka A."/>
            <person name="Antonio M."/>
            <person name="Oren A."/>
            <person name="Chaudhuri R.R."/>
            <person name="La Ragione R."/>
            <person name="Hildebrand F."/>
            <person name="Pallen M.J."/>
        </authorList>
    </citation>
    <scope>NUCLEOTIDE SEQUENCE</scope>
    <source>
        <strain evidence="2">ChiHcec3-11533</strain>
    </source>
</reference>
<dbReference type="AlphaFoldDB" id="A0A9D1IDA8"/>
<dbReference type="PANTHER" id="PTHR30363">
    <property type="entry name" value="HTH-TYPE TRANSCRIPTIONAL REGULATOR SRLR-RELATED"/>
    <property type="match status" value="1"/>
</dbReference>
<feature type="domain" description="DeoR-like transcriptional repressor C-terminal sensor" evidence="1">
    <location>
        <begin position="41"/>
        <end position="197"/>
    </location>
</feature>
<sequence length="219" mass="24357">IRRDLLAMEKEDLIIRSYGKAMLKNASANEISFNDRVNLNFEYKVQACQEAVKLLKGVSSLYIDGSTTCHTLSLFLPTNRNLTVVSSNLSASLHLRDMHNIQLVFPGGMLAADLNTIDTNSSQFIPANYYVEMAFVSCGGFSENGVVDSNLSGSYIRNAMLNVAQNTVLIADHTKCRNHGLFSLWNWSKFTHFVTDKKPENSILAALERHGVQAHWASP</sequence>
<accession>A0A9D1IDA8</accession>
<reference evidence="2" key="1">
    <citation type="submission" date="2020-10" db="EMBL/GenBank/DDBJ databases">
        <authorList>
            <person name="Gilroy R."/>
        </authorList>
    </citation>
    <scope>NUCLEOTIDE SEQUENCE</scope>
    <source>
        <strain evidence="2">ChiHcec3-11533</strain>
    </source>
</reference>
<dbReference type="PANTHER" id="PTHR30363:SF44">
    <property type="entry name" value="AGA OPERON TRANSCRIPTIONAL REPRESSOR-RELATED"/>
    <property type="match status" value="1"/>
</dbReference>
<comment type="caution">
    <text evidence="2">The sequence shown here is derived from an EMBL/GenBank/DDBJ whole genome shotgun (WGS) entry which is preliminary data.</text>
</comment>
<dbReference type="InterPro" id="IPR050313">
    <property type="entry name" value="Carb_Metab_HTH_regulators"/>
</dbReference>
<protein>
    <submittedName>
        <fullName evidence="2">DeoR/GlpR transcriptional regulator</fullName>
    </submittedName>
</protein>
<evidence type="ECO:0000313" key="2">
    <source>
        <dbReference type="EMBL" id="HIU34845.1"/>
    </source>
</evidence>
<evidence type="ECO:0000259" key="1">
    <source>
        <dbReference type="Pfam" id="PF00455"/>
    </source>
</evidence>
<dbReference type="SUPFAM" id="SSF100950">
    <property type="entry name" value="NagB/RpiA/CoA transferase-like"/>
    <property type="match status" value="1"/>
</dbReference>
<feature type="non-terminal residue" evidence="2">
    <location>
        <position position="1"/>
    </location>
</feature>
<dbReference type="SMART" id="SM01134">
    <property type="entry name" value="DeoRC"/>
    <property type="match status" value="1"/>
</dbReference>
<proteinExistence type="predicted"/>
<dbReference type="EMBL" id="DVMU01000207">
    <property type="protein sequence ID" value="HIU34845.1"/>
    <property type="molecule type" value="Genomic_DNA"/>
</dbReference>